<accession>A0A843XKR3</accession>
<dbReference type="Gene3D" id="4.10.1100.10">
    <property type="entry name" value="Transcription factor, SBP-box domain"/>
    <property type="match status" value="1"/>
</dbReference>
<evidence type="ECO:0000259" key="6">
    <source>
        <dbReference type="PROSITE" id="PS51141"/>
    </source>
</evidence>
<dbReference type="InterPro" id="IPR004333">
    <property type="entry name" value="SBP_dom"/>
</dbReference>
<keyword evidence="2 4" id="KW-0863">Zinc-finger</keyword>
<name>A0A843XKR3_COLES</name>
<evidence type="ECO:0000256" key="4">
    <source>
        <dbReference type="PROSITE-ProRule" id="PRU00470"/>
    </source>
</evidence>
<evidence type="ECO:0000256" key="3">
    <source>
        <dbReference type="ARBA" id="ARBA00022833"/>
    </source>
</evidence>
<feature type="region of interest" description="Disordered" evidence="5">
    <location>
        <begin position="295"/>
        <end position="315"/>
    </location>
</feature>
<dbReference type="InterPro" id="IPR036893">
    <property type="entry name" value="SBP_sf"/>
</dbReference>
<dbReference type="PANTHER" id="PTHR31251:SF169">
    <property type="entry name" value="SQUAMOSA PROMOTER-BINDING-LIKE PROTEIN 8"/>
    <property type="match status" value="1"/>
</dbReference>
<feature type="region of interest" description="Disordered" evidence="5">
    <location>
        <begin position="227"/>
        <end position="257"/>
    </location>
</feature>
<feature type="compositionally biased region" description="Low complexity" evidence="5">
    <location>
        <begin position="301"/>
        <end position="315"/>
    </location>
</feature>
<evidence type="ECO:0000313" key="8">
    <source>
        <dbReference type="Proteomes" id="UP000652761"/>
    </source>
</evidence>
<dbReference type="AlphaFoldDB" id="A0A843XKR3"/>
<dbReference type="InterPro" id="IPR044817">
    <property type="entry name" value="SBP-like"/>
</dbReference>
<evidence type="ECO:0000313" key="7">
    <source>
        <dbReference type="EMBL" id="MQM20338.1"/>
    </source>
</evidence>
<protein>
    <recommendedName>
        <fullName evidence="6">SBP-type domain-containing protein</fullName>
    </recommendedName>
</protein>
<dbReference type="GO" id="GO:0008270">
    <property type="term" value="F:zinc ion binding"/>
    <property type="evidence" value="ECO:0007669"/>
    <property type="project" value="UniProtKB-KW"/>
</dbReference>
<evidence type="ECO:0000256" key="1">
    <source>
        <dbReference type="ARBA" id="ARBA00022723"/>
    </source>
</evidence>
<dbReference type="PANTHER" id="PTHR31251">
    <property type="entry name" value="SQUAMOSA PROMOTER-BINDING-LIKE PROTEIN 4"/>
    <property type="match status" value="1"/>
</dbReference>
<evidence type="ECO:0000256" key="2">
    <source>
        <dbReference type="ARBA" id="ARBA00022771"/>
    </source>
</evidence>
<keyword evidence="3" id="KW-0862">Zinc</keyword>
<dbReference type="OrthoDB" id="514967at2759"/>
<dbReference type="Proteomes" id="UP000652761">
    <property type="component" value="Unassembled WGS sequence"/>
</dbReference>
<dbReference type="SUPFAM" id="SSF103612">
    <property type="entry name" value="SBT domain"/>
    <property type="match status" value="1"/>
</dbReference>
<reference evidence="7" key="1">
    <citation type="submission" date="2017-07" db="EMBL/GenBank/DDBJ databases">
        <title>Taro Niue Genome Assembly and Annotation.</title>
        <authorList>
            <person name="Atibalentja N."/>
            <person name="Keating K."/>
            <person name="Fields C.J."/>
        </authorList>
    </citation>
    <scope>NUCLEOTIDE SEQUENCE</scope>
    <source>
        <strain evidence="7">Niue_2</strain>
        <tissue evidence="7">Leaf</tissue>
    </source>
</reference>
<evidence type="ECO:0000256" key="5">
    <source>
        <dbReference type="SAM" id="MobiDB-lite"/>
    </source>
</evidence>
<comment type="caution">
    <text evidence="7">The sequence shown here is derived from an EMBL/GenBank/DDBJ whole genome shotgun (WGS) entry which is preliminary data.</text>
</comment>
<organism evidence="7 8">
    <name type="scientific">Colocasia esculenta</name>
    <name type="common">Wild taro</name>
    <name type="synonym">Arum esculentum</name>
    <dbReference type="NCBI Taxonomy" id="4460"/>
    <lineage>
        <taxon>Eukaryota</taxon>
        <taxon>Viridiplantae</taxon>
        <taxon>Streptophyta</taxon>
        <taxon>Embryophyta</taxon>
        <taxon>Tracheophyta</taxon>
        <taxon>Spermatophyta</taxon>
        <taxon>Magnoliopsida</taxon>
        <taxon>Liliopsida</taxon>
        <taxon>Araceae</taxon>
        <taxon>Aroideae</taxon>
        <taxon>Colocasieae</taxon>
        <taxon>Colocasia</taxon>
    </lineage>
</organism>
<dbReference type="EMBL" id="NMUH01009729">
    <property type="protein sequence ID" value="MQM20338.1"/>
    <property type="molecule type" value="Genomic_DNA"/>
</dbReference>
<keyword evidence="1" id="KW-0479">Metal-binding</keyword>
<keyword evidence="8" id="KW-1185">Reference proteome</keyword>
<feature type="compositionally biased region" description="Low complexity" evidence="5">
    <location>
        <begin position="244"/>
        <end position="256"/>
    </location>
</feature>
<feature type="domain" description="SBP-type" evidence="6">
    <location>
        <begin position="159"/>
        <end position="236"/>
    </location>
</feature>
<dbReference type="GO" id="GO:0003677">
    <property type="term" value="F:DNA binding"/>
    <property type="evidence" value="ECO:0007669"/>
    <property type="project" value="InterPro"/>
</dbReference>
<sequence>MPGYEWANSGIMQLSSALFADETSPEQLDHSRLPLLAPYGNSCLELAASMLTPLPPLPVTATGAPAEEDGYSLSQYCGLLLPPMTADLQARPASSMGLNVGVRTCFSAGELIQLDGDNVRCWWSSGDVEPAPGEGGSGVLGAGPVSGSCEDVLYEYASRTRCQADGCVADMAKAKLYHRRHKVCEYHSKAAAVVADGRTQRFCQQCSRFHVLSEFDRGKRSCRRRLAEHNRRRRKYYQPPPPTESNSTTSGAAAASPQRLTFSGTELSGAGGEYPTAAAASLTCIMTTGRCSEYQEGVDPAGAHSSSSAASSTSCLSSPRSSSSSVLPHAYVPHFSWAYEPWISTSMWEADGSPDKYLY</sequence>
<dbReference type="GO" id="GO:0005634">
    <property type="term" value="C:nucleus"/>
    <property type="evidence" value="ECO:0007669"/>
    <property type="project" value="InterPro"/>
</dbReference>
<proteinExistence type="predicted"/>
<dbReference type="PROSITE" id="PS51141">
    <property type="entry name" value="ZF_SBP"/>
    <property type="match status" value="1"/>
</dbReference>
<dbReference type="Pfam" id="PF03110">
    <property type="entry name" value="SBP"/>
    <property type="match status" value="1"/>
</dbReference>
<gene>
    <name evidence="7" type="ORF">Taro_053356</name>
</gene>